<comment type="caution">
    <text evidence="2">The sequence shown here is derived from an EMBL/GenBank/DDBJ whole genome shotgun (WGS) entry which is preliminary data.</text>
</comment>
<dbReference type="EMBL" id="PZZN01000003">
    <property type="protein sequence ID" value="PTM45135.1"/>
    <property type="molecule type" value="Genomic_DNA"/>
</dbReference>
<evidence type="ECO:0000313" key="3">
    <source>
        <dbReference type="Proteomes" id="UP000240996"/>
    </source>
</evidence>
<reference evidence="2 3" key="1">
    <citation type="submission" date="2018-04" db="EMBL/GenBank/DDBJ databases">
        <title>Genomic Encyclopedia of Type Strains, Phase III (KMG-III): the genomes of soil and plant-associated and newly described type strains.</title>
        <authorList>
            <person name="Whitman W."/>
        </authorList>
    </citation>
    <scope>NUCLEOTIDE SEQUENCE [LARGE SCALE GENOMIC DNA]</scope>
    <source>
        <strain evidence="2 3">NW12</strain>
    </source>
</reference>
<dbReference type="InterPro" id="IPR032710">
    <property type="entry name" value="NTF2-like_dom_sf"/>
</dbReference>
<gene>
    <name evidence="2" type="ORF">C8J24_3355</name>
</gene>
<dbReference type="AlphaFoldDB" id="A0A2T4YNZ9"/>
<proteinExistence type="predicted"/>
<dbReference type="InterPro" id="IPR037401">
    <property type="entry name" value="SnoaL-like"/>
</dbReference>
<dbReference type="Gene3D" id="3.10.450.50">
    <property type="match status" value="1"/>
</dbReference>
<organism evidence="2 3">
    <name type="scientific">Sphingomonas aerolata</name>
    <dbReference type="NCBI Taxonomy" id="185951"/>
    <lineage>
        <taxon>Bacteria</taxon>
        <taxon>Pseudomonadati</taxon>
        <taxon>Pseudomonadota</taxon>
        <taxon>Alphaproteobacteria</taxon>
        <taxon>Sphingomonadales</taxon>
        <taxon>Sphingomonadaceae</taxon>
        <taxon>Sphingomonas</taxon>
    </lineage>
</organism>
<accession>A0A2T4YNZ9</accession>
<sequence length="154" mass="16874">MDTSRGMIRAGIAMAGIALIAMPVAARRADETERNRAIMTRFADILYRAKDVRRAFDDFVVPDYVQHNPGIADGRASAITSLEPLFSTPGATFVVKRIVVDGDLAIIHLFGRGDPKTAGGAVADIYRLKDGKIVEHWDVIQPMPQSSKNPHPMF</sequence>
<evidence type="ECO:0000259" key="1">
    <source>
        <dbReference type="Pfam" id="PF12680"/>
    </source>
</evidence>
<keyword evidence="3" id="KW-1185">Reference proteome</keyword>
<feature type="domain" description="SnoaL-like" evidence="1">
    <location>
        <begin position="41"/>
        <end position="136"/>
    </location>
</feature>
<dbReference type="Pfam" id="PF12680">
    <property type="entry name" value="SnoaL_2"/>
    <property type="match status" value="1"/>
</dbReference>
<dbReference type="RefSeq" id="WP_244180820.1">
    <property type="nucleotide sequence ID" value="NZ_PZZN01000003.1"/>
</dbReference>
<name>A0A2T4YNZ9_9SPHN</name>
<dbReference type="SUPFAM" id="SSF54427">
    <property type="entry name" value="NTF2-like"/>
    <property type="match status" value="1"/>
</dbReference>
<protein>
    <submittedName>
        <fullName evidence="2">Putative SnoaL-like aldol condensation-catalyzing enzyme</fullName>
    </submittedName>
</protein>
<dbReference type="Proteomes" id="UP000240996">
    <property type="component" value="Unassembled WGS sequence"/>
</dbReference>
<evidence type="ECO:0000313" key="2">
    <source>
        <dbReference type="EMBL" id="PTM45135.1"/>
    </source>
</evidence>